<evidence type="ECO:0000313" key="4">
    <source>
        <dbReference type="Proteomes" id="UP000305282"/>
    </source>
</evidence>
<dbReference type="AlphaFoldDB" id="A0A4S5D9B7"/>
<dbReference type="CDD" id="cd01127">
    <property type="entry name" value="TrwB_TraG_TraD_VirD4"/>
    <property type="match status" value="1"/>
</dbReference>
<dbReference type="Gene3D" id="1.10.10.10">
    <property type="entry name" value="Winged helix-like DNA-binding domain superfamily/Winged helix DNA-binding domain"/>
    <property type="match status" value="1"/>
</dbReference>
<dbReference type="InterPro" id="IPR027417">
    <property type="entry name" value="P-loop_NTPase"/>
</dbReference>
<dbReference type="GO" id="GO:0005524">
    <property type="term" value="F:ATP binding"/>
    <property type="evidence" value="ECO:0007669"/>
    <property type="project" value="UniProtKB-UniRule"/>
</dbReference>
<dbReference type="Gene3D" id="3.40.50.300">
    <property type="entry name" value="P-loop containing nucleotide triphosphate hydrolases"/>
    <property type="match status" value="1"/>
</dbReference>
<dbReference type="OrthoDB" id="3908063at2"/>
<sequence>SANPLAARRRAARLASKTARGRRKAARAAVKTARVAYPVALYQRALQAHAAHAVPTSAVSAASWLSSQDWTAVWPASLSAGLLGLHAGALYLGRRHAVAPVAEESVSAEERQLLDRLHPEYWTAHAAARGLAGTLTTPPTLGPGGIRCEVRLDGTWTVKALAAKADSVRALLGARTALRLRITGGARGGWAVLTLATRQATDGVSSSWTASRIPADPAAMSVGVDTETGEEVLVAFDERMLISGASGSGKSWSIRPLMATAHLRGDLVFVDGKGEEATLWDGVCRVGVTADEINLLIDEVHAEMTRRAIELKRRRLSRWDGPQLTVVIDEGQVVLAQVRRDKGRLQRLVELSSLGRSRGVVLWWATQYPVTDGSAPGVDKMIAPNLLTRFSLRVASSVQALVALDDCADYAPQQIPAGREYRGHGYLKGHGPRLIRTWTLDDTAVQALPVSVWHADTTPPAPDRGGRHLHLVKPTPPASAEADPPAAAGVAVLTDAETAVLAAVRTAAGPVRQKQLVDVCGLTKGTVSKTVTKLLAAGQLARTPDGTLTTSTGEVSA</sequence>
<keyword evidence="1" id="KW-0547">Nucleotide-binding</keyword>
<keyword evidence="4" id="KW-1185">Reference proteome</keyword>
<gene>
    <name evidence="3" type="ORF">E7Y31_18460</name>
</gene>
<reference evidence="3 4" key="1">
    <citation type="submission" date="2019-04" db="EMBL/GenBank/DDBJ databases">
        <title>Draft genome sequences for three unisolated Alnus-infective Frankia Sp+ strains, AgTrS, AiOr and AvVan, the first sequenced Frankia strains able to sporulate in-planta.</title>
        <authorList>
            <person name="Bethencourt L."/>
            <person name="Vautrin F."/>
            <person name="Taib N."/>
            <person name="Dubost A."/>
            <person name="Castro-Garcia L."/>
            <person name="Imbaud O."/>
            <person name="Abrouk D."/>
            <person name="Fournier P."/>
            <person name="Briolay J."/>
            <person name="Nguyen A."/>
            <person name="Normand P."/>
            <person name="Fernandez M.P."/>
            <person name="Brochier-Armanet C."/>
            <person name="Herrera-Belaroussi A."/>
        </authorList>
    </citation>
    <scope>NUCLEOTIDE SEQUENCE [LARGE SCALE GENOMIC DNA]</scope>
    <source>
        <strain evidence="3 4">AvVan</strain>
    </source>
</reference>
<dbReference type="PROSITE" id="PS50901">
    <property type="entry name" value="FTSK"/>
    <property type="match status" value="1"/>
</dbReference>
<dbReference type="Proteomes" id="UP000305282">
    <property type="component" value="Unassembled WGS sequence"/>
</dbReference>
<evidence type="ECO:0000313" key="3">
    <source>
        <dbReference type="EMBL" id="THJ55640.1"/>
    </source>
</evidence>
<dbReference type="SUPFAM" id="SSF46785">
    <property type="entry name" value="Winged helix' DNA-binding domain"/>
    <property type="match status" value="1"/>
</dbReference>
<proteinExistence type="predicted"/>
<dbReference type="InterPro" id="IPR002543">
    <property type="entry name" value="FtsK_dom"/>
</dbReference>
<name>A0A4S5D9B7_9ACTN</name>
<dbReference type="RefSeq" id="WP_136449158.1">
    <property type="nucleotide sequence ID" value="NZ_SSXH01000594.1"/>
</dbReference>
<dbReference type="InterPro" id="IPR036388">
    <property type="entry name" value="WH-like_DNA-bd_sf"/>
</dbReference>
<protein>
    <submittedName>
        <fullName evidence="3">MarR family transcriptional regulator</fullName>
    </submittedName>
</protein>
<dbReference type="EMBL" id="SSXH01000594">
    <property type="protein sequence ID" value="THJ55640.1"/>
    <property type="molecule type" value="Genomic_DNA"/>
</dbReference>
<dbReference type="GO" id="GO:0003700">
    <property type="term" value="F:DNA-binding transcription factor activity"/>
    <property type="evidence" value="ECO:0007669"/>
    <property type="project" value="InterPro"/>
</dbReference>
<keyword evidence="1" id="KW-0067">ATP-binding</keyword>
<comment type="caution">
    <text evidence="3">The sequence shown here is derived from an EMBL/GenBank/DDBJ whole genome shotgun (WGS) entry which is preliminary data.</text>
</comment>
<dbReference type="SUPFAM" id="SSF52540">
    <property type="entry name" value="P-loop containing nucleoside triphosphate hydrolases"/>
    <property type="match status" value="1"/>
</dbReference>
<feature type="non-terminal residue" evidence="3">
    <location>
        <position position="1"/>
    </location>
</feature>
<evidence type="ECO:0000256" key="1">
    <source>
        <dbReference type="PROSITE-ProRule" id="PRU00289"/>
    </source>
</evidence>
<feature type="binding site" evidence="1">
    <location>
        <begin position="244"/>
        <end position="251"/>
    </location>
    <ligand>
        <name>ATP</name>
        <dbReference type="ChEBI" id="CHEBI:30616"/>
    </ligand>
</feature>
<accession>A0A4S5D9B7</accession>
<organism evidence="3 4">
    <name type="scientific">Candidatus Frankia alpina</name>
    <dbReference type="NCBI Taxonomy" id="2699483"/>
    <lineage>
        <taxon>Bacteria</taxon>
        <taxon>Bacillati</taxon>
        <taxon>Actinomycetota</taxon>
        <taxon>Actinomycetes</taxon>
        <taxon>Frankiales</taxon>
        <taxon>Frankiaceae</taxon>
        <taxon>Frankia</taxon>
    </lineage>
</organism>
<dbReference type="InterPro" id="IPR036390">
    <property type="entry name" value="WH_DNA-bd_sf"/>
</dbReference>
<dbReference type="InterPro" id="IPR000835">
    <property type="entry name" value="HTH_MarR-typ"/>
</dbReference>
<dbReference type="GO" id="GO:0003677">
    <property type="term" value="F:DNA binding"/>
    <property type="evidence" value="ECO:0007669"/>
    <property type="project" value="InterPro"/>
</dbReference>
<evidence type="ECO:0000259" key="2">
    <source>
        <dbReference type="PROSITE" id="PS50901"/>
    </source>
</evidence>
<feature type="domain" description="FtsK" evidence="2">
    <location>
        <begin position="229"/>
        <end position="401"/>
    </location>
</feature>
<dbReference type="Pfam" id="PF12802">
    <property type="entry name" value="MarR_2"/>
    <property type="match status" value="1"/>
</dbReference>